<dbReference type="InterPro" id="IPR019056">
    <property type="entry name" value="Phage_TAC_6"/>
</dbReference>
<gene>
    <name evidence="1" type="ORF">MNBD_ALPHA08-494</name>
</gene>
<accession>A0A3B0RUT9</accession>
<organism evidence="1">
    <name type="scientific">hydrothermal vent metagenome</name>
    <dbReference type="NCBI Taxonomy" id="652676"/>
    <lineage>
        <taxon>unclassified sequences</taxon>
        <taxon>metagenomes</taxon>
        <taxon>ecological metagenomes</taxon>
    </lineage>
</organism>
<dbReference type="NCBIfam" id="TIGR02216">
    <property type="entry name" value="phage_TIGR02216"/>
    <property type="match status" value="1"/>
</dbReference>
<dbReference type="EMBL" id="UOEC01000131">
    <property type="protein sequence ID" value="VAV95977.1"/>
    <property type="molecule type" value="Genomic_DNA"/>
</dbReference>
<proteinExistence type="predicted"/>
<name>A0A3B0RUT9_9ZZZZ</name>
<evidence type="ECO:0008006" key="2">
    <source>
        <dbReference type="Google" id="ProtNLM"/>
    </source>
</evidence>
<protein>
    <recommendedName>
        <fullName evidence="2">Phage tail assembly chaperone</fullName>
    </recommendedName>
</protein>
<reference evidence="1" key="1">
    <citation type="submission" date="2018-06" db="EMBL/GenBank/DDBJ databases">
        <authorList>
            <person name="Zhirakovskaya E."/>
        </authorList>
    </citation>
    <scope>NUCLEOTIDE SEQUENCE</scope>
</reference>
<dbReference type="Pfam" id="PF09550">
    <property type="entry name" value="Phage_TAC_6"/>
    <property type="match status" value="1"/>
</dbReference>
<dbReference type="InterPro" id="IPR011739">
    <property type="entry name" value="GTA_rcc01693"/>
</dbReference>
<dbReference type="AlphaFoldDB" id="A0A3B0RUT9"/>
<evidence type="ECO:0000313" key="1">
    <source>
        <dbReference type="EMBL" id="VAV95977.1"/>
    </source>
</evidence>
<sequence>MSAAGQQETFPWRRIMGLGLGLLRLPSAQFWAMTPKELEAAVAGITGSDAFPALTRSGMNELIQKFPDEVTNG</sequence>